<evidence type="ECO:0000313" key="3">
    <source>
        <dbReference type="EMBL" id="CAE8657156.1"/>
    </source>
</evidence>
<dbReference type="PANTHER" id="PTHR34365">
    <property type="entry name" value="ENOLASE (DUF1399)"/>
    <property type="match status" value="1"/>
</dbReference>
<dbReference type="InterPro" id="IPR009836">
    <property type="entry name" value="GRDP-like"/>
</dbReference>
<reference evidence="3" key="1">
    <citation type="submission" date="2021-02" db="EMBL/GenBank/DDBJ databases">
        <authorList>
            <person name="Dougan E. K."/>
            <person name="Rhodes N."/>
            <person name="Thang M."/>
            <person name="Chan C."/>
        </authorList>
    </citation>
    <scope>NUCLEOTIDE SEQUENCE</scope>
</reference>
<keyword evidence="2" id="KW-1133">Transmembrane helix</keyword>
<proteinExistence type="predicted"/>
<evidence type="ECO:0000256" key="2">
    <source>
        <dbReference type="SAM" id="Phobius"/>
    </source>
</evidence>
<dbReference type="PANTHER" id="PTHR34365:SF7">
    <property type="entry name" value="GLYCINE-RICH DOMAIN-CONTAINING PROTEIN 1"/>
    <property type="match status" value="1"/>
</dbReference>
<protein>
    <submittedName>
        <fullName evidence="3">Uncharacterized protein</fullName>
    </submittedName>
</protein>
<keyword evidence="2" id="KW-0812">Transmembrane</keyword>
<sequence>MGCTSSRAFELQKHDNRDGSGNASNKCQVDLVSACLRMLDFLQEVEEHPCLYTNRRILAEAIRRYETIWLPIVAKSAEKDGQALAAPLDVEWVWHCHMLCPSAGIHGELNAAQVPFHELLPRQGPAWQEALKRGQLRWEQAAPNEPFDITAQLKQAPLVEDVVGSSNVNSRISYDLAAAAGRQMAFHYQVAVMPHYRDKRFLTIAADRYVGKFLELKRRHPNQFFAPSYDIDCVWHAHQLHPQAYIADTTRLCGSVMDHDDSVNDRSEDSKLTSSWERTKQTWNKEFGDHICKDGGMYRGEFTLQERQLQPQMLAVLRDLPSTGPRWKQEVRITPPWPTHGSLEVPWLHRKDARAAEEGSKPGQPSLHRYSMLCDGSASSLAGHVAHGIGAQKQVFSFIEVMAAGHGTTLPIATAHTIGQEQLPKEQSVQSASNSLCLGSNELALLLRVGGQDVAVLIGSWRGFQAPVKGMKGVPGDKGAGRKGVKGKKGTTGKPGELKVRLFSLRTGKKCNLVAAAANVPGGSAATTAMRGIGSLFEGALGMGAGSMAAAMSRAPQNVMPQLFKFDCSELQIEGVDGKVEVNLADSSIRSLSAAPVGPASTAVAYLLALGLASLHLCCSWSYYIFVFWFCFLFFVSLLLLFWLF</sequence>
<feature type="transmembrane region" description="Helical" evidence="2">
    <location>
        <begin position="621"/>
        <end position="644"/>
    </location>
</feature>
<dbReference type="Pfam" id="PF07173">
    <property type="entry name" value="GRDP-like"/>
    <property type="match status" value="2"/>
</dbReference>
<name>A0A813IVB3_POLGL</name>
<dbReference type="AlphaFoldDB" id="A0A813IVB3"/>
<feature type="region of interest" description="Disordered" evidence="1">
    <location>
        <begin position="472"/>
        <end position="493"/>
    </location>
</feature>
<feature type="compositionally biased region" description="Basic residues" evidence="1">
    <location>
        <begin position="481"/>
        <end position="491"/>
    </location>
</feature>
<evidence type="ECO:0000313" key="4">
    <source>
        <dbReference type="Proteomes" id="UP000626109"/>
    </source>
</evidence>
<accession>A0A813IVB3</accession>
<comment type="caution">
    <text evidence="3">The sequence shown here is derived from an EMBL/GenBank/DDBJ whole genome shotgun (WGS) entry which is preliminary data.</text>
</comment>
<evidence type="ECO:0000256" key="1">
    <source>
        <dbReference type="SAM" id="MobiDB-lite"/>
    </source>
</evidence>
<organism evidence="3 4">
    <name type="scientific">Polarella glacialis</name>
    <name type="common">Dinoflagellate</name>
    <dbReference type="NCBI Taxonomy" id="89957"/>
    <lineage>
        <taxon>Eukaryota</taxon>
        <taxon>Sar</taxon>
        <taxon>Alveolata</taxon>
        <taxon>Dinophyceae</taxon>
        <taxon>Suessiales</taxon>
        <taxon>Suessiaceae</taxon>
        <taxon>Polarella</taxon>
    </lineage>
</organism>
<keyword evidence="2" id="KW-0472">Membrane</keyword>
<dbReference type="EMBL" id="CAJNNW010014967">
    <property type="protein sequence ID" value="CAE8657156.1"/>
    <property type="molecule type" value="Genomic_DNA"/>
</dbReference>
<gene>
    <name evidence="3" type="ORF">PGLA2088_LOCUS12642</name>
</gene>
<dbReference type="Proteomes" id="UP000626109">
    <property type="component" value="Unassembled WGS sequence"/>
</dbReference>